<proteinExistence type="predicted"/>
<dbReference type="Gene3D" id="3.30.200.20">
    <property type="entry name" value="Phosphorylase Kinase, domain 1"/>
    <property type="match status" value="1"/>
</dbReference>
<dbReference type="Proteomes" id="UP000800039">
    <property type="component" value="Unassembled WGS sequence"/>
</dbReference>
<dbReference type="Gene3D" id="1.10.510.10">
    <property type="entry name" value="Transferase(Phosphotransferase) domain 1"/>
    <property type="match status" value="1"/>
</dbReference>
<dbReference type="InterPro" id="IPR051175">
    <property type="entry name" value="CLK_kinases"/>
</dbReference>
<dbReference type="EMBL" id="ML976614">
    <property type="protein sequence ID" value="KAF1851689.1"/>
    <property type="molecule type" value="Genomic_DNA"/>
</dbReference>
<organism evidence="8 9">
    <name type="scientific">Cucurbitaria berberidis CBS 394.84</name>
    <dbReference type="NCBI Taxonomy" id="1168544"/>
    <lineage>
        <taxon>Eukaryota</taxon>
        <taxon>Fungi</taxon>
        <taxon>Dikarya</taxon>
        <taxon>Ascomycota</taxon>
        <taxon>Pezizomycotina</taxon>
        <taxon>Dothideomycetes</taxon>
        <taxon>Pleosporomycetidae</taxon>
        <taxon>Pleosporales</taxon>
        <taxon>Pleosporineae</taxon>
        <taxon>Cucurbitariaceae</taxon>
        <taxon>Cucurbitaria</taxon>
    </lineage>
</organism>
<protein>
    <submittedName>
        <fullName evidence="8">Kinase domain-containing protein</fullName>
    </submittedName>
</protein>
<keyword evidence="2" id="KW-0808">Transferase</keyword>
<dbReference type="PANTHER" id="PTHR45646">
    <property type="entry name" value="SERINE/THREONINE-PROTEIN KINASE DOA-RELATED"/>
    <property type="match status" value="1"/>
</dbReference>
<comment type="caution">
    <text evidence="8">The sequence shown here is derived from an EMBL/GenBank/DDBJ whole genome shotgun (WGS) entry which is preliminary data.</text>
</comment>
<dbReference type="GO" id="GO:0005524">
    <property type="term" value="F:ATP binding"/>
    <property type="evidence" value="ECO:0007669"/>
    <property type="project" value="UniProtKB-UniRule"/>
</dbReference>
<dbReference type="GO" id="GO:0005634">
    <property type="term" value="C:nucleus"/>
    <property type="evidence" value="ECO:0007669"/>
    <property type="project" value="TreeGrafter"/>
</dbReference>
<dbReference type="OrthoDB" id="5979581at2759"/>
<evidence type="ECO:0000256" key="6">
    <source>
        <dbReference type="PROSITE-ProRule" id="PRU10141"/>
    </source>
</evidence>
<dbReference type="SUPFAM" id="SSF56112">
    <property type="entry name" value="Protein kinase-like (PK-like)"/>
    <property type="match status" value="1"/>
</dbReference>
<dbReference type="PROSITE" id="PS00107">
    <property type="entry name" value="PROTEIN_KINASE_ATP"/>
    <property type="match status" value="1"/>
</dbReference>
<keyword evidence="3 6" id="KW-0547">Nucleotide-binding</keyword>
<dbReference type="GO" id="GO:0043484">
    <property type="term" value="P:regulation of RNA splicing"/>
    <property type="evidence" value="ECO:0007669"/>
    <property type="project" value="TreeGrafter"/>
</dbReference>
<dbReference type="GO" id="GO:0004674">
    <property type="term" value="F:protein serine/threonine kinase activity"/>
    <property type="evidence" value="ECO:0007669"/>
    <property type="project" value="UniProtKB-KW"/>
</dbReference>
<evidence type="ECO:0000256" key="5">
    <source>
        <dbReference type="ARBA" id="ARBA00022840"/>
    </source>
</evidence>
<evidence type="ECO:0000256" key="3">
    <source>
        <dbReference type="ARBA" id="ARBA00022741"/>
    </source>
</evidence>
<evidence type="ECO:0000256" key="1">
    <source>
        <dbReference type="ARBA" id="ARBA00022527"/>
    </source>
</evidence>
<name>A0A9P4LF40_9PLEO</name>
<keyword evidence="9" id="KW-1185">Reference proteome</keyword>
<dbReference type="PANTHER" id="PTHR45646:SF11">
    <property type="entry name" value="SERINE_THREONINE-PROTEIN KINASE DOA"/>
    <property type="match status" value="1"/>
</dbReference>
<dbReference type="InterPro" id="IPR017441">
    <property type="entry name" value="Protein_kinase_ATP_BS"/>
</dbReference>
<dbReference type="GeneID" id="63853107"/>
<evidence type="ECO:0000256" key="4">
    <source>
        <dbReference type="ARBA" id="ARBA00022777"/>
    </source>
</evidence>
<accession>A0A9P4LF40</accession>
<reference evidence="8" key="1">
    <citation type="submission" date="2020-01" db="EMBL/GenBank/DDBJ databases">
        <authorList>
            <consortium name="DOE Joint Genome Institute"/>
            <person name="Haridas S."/>
            <person name="Albert R."/>
            <person name="Binder M."/>
            <person name="Bloem J."/>
            <person name="Labutti K."/>
            <person name="Salamov A."/>
            <person name="Andreopoulos B."/>
            <person name="Baker S.E."/>
            <person name="Barry K."/>
            <person name="Bills G."/>
            <person name="Bluhm B.H."/>
            <person name="Cannon C."/>
            <person name="Castanera R."/>
            <person name="Culley D.E."/>
            <person name="Daum C."/>
            <person name="Ezra D."/>
            <person name="Gonzalez J.B."/>
            <person name="Henrissat B."/>
            <person name="Kuo A."/>
            <person name="Liang C."/>
            <person name="Lipzen A."/>
            <person name="Lutzoni F."/>
            <person name="Magnuson J."/>
            <person name="Mondo S."/>
            <person name="Nolan M."/>
            <person name="Ohm R."/>
            <person name="Pangilinan J."/>
            <person name="Park H.-J."/>
            <person name="Ramirez L."/>
            <person name="Alfaro M."/>
            <person name="Sun H."/>
            <person name="Tritt A."/>
            <person name="Yoshinaga Y."/>
            <person name="Zwiers L.-H."/>
            <person name="Turgeon B.G."/>
            <person name="Goodwin S.B."/>
            <person name="Spatafora J.W."/>
            <person name="Crous P.W."/>
            <person name="Grigoriev I.V."/>
        </authorList>
    </citation>
    <scope>NUCLEOTIDE SEQUENCE</scope>
    <source>
        <strain evidence="8">CBS 394.84</strain>
    </source>
</reference>
<dbReference type="Pfam" id="PF00069">
    <property type="entry name" value="Pkinase"/>
    <property type="match status" value="2"/>
</dbReference>
<evidence type="ECO:0000259" key="7">
    <source>
        <dbReference type="PROSITE" id="PS50011"/>
    </source>
</evidence>
<evidence type="ECO:0000256" key="2">
    <source>
        <dbReference type="ARBA" id="ARBA00022679"/>
    </source>
</evidence>
<evidence type="ECO:0000313" key="8">
    <source>
        <dbReference type="EMBL" id="KAF1851689.1"/>
    </source>
</evidence>
<gene>
    <name evidence="8" type="ORF">K460DRAFT_391917</name>
</gene>
<sequence>MTDCGDFVNSDDEEDVDDLEENAEPLLLYFQQPFYYPICIGNVLAQRYRIEHKLGHGGFSTVWMAHDIVTKKDVALKITILARGTADPESTMHNEIRQRVRDTSKLLLSRETFSLPSPKGRHRVLVFPLRGPSLHSCFASMSMADRMSAAKQVLQALDCLHDANIVHRDLNDKNTMCGIVPLDAYDIKMKYQYLGRPKKIPLQTPDGMQGELVRPVMVPPSLLTKSFYLGDFGLAMNAGTSANYKPQSPSAWCAPERLHNTDPSSASDMWSYMCLFTELYLGTLPWSIYGDVLPGMVKVLGPLPQTWSGSYHQPTRIDASWYDPKKQPEHTLEAMIARARPNISPTERAHVLSFMRKGFSYNPQHRMTAAQLLCNVSFQAVMRVYSA</sequence>
<dbReference type="PROSITE" id="PS50011">
    <property type="entry name" value="PROTEIN_KINASE_DOM"/>
    <property type="match status" value="1"/>
</dbReference>
<dbReference type="RefSeq" id="XP_040794252.1">
    <property type="nucleotide sequence ID" value="XM_040935856.1"/>
</dbReference>
<keyword evidence="4 8" id="KW-0418">Kinase</keyword>
<dbReference type="InterPro" id="IPR000719">
    <property type="entry name" value="Prot_kinase_dom"/>
</dbReference>
<evidence type="ECO:0000313" key="9">
    <source>
        <dbReference type="Proteomes" id="UP000800039"/>
    </source>
</evidence>
<keyword evidence="5 6" id="KW-0067">ATP-binding</keyword>
<dbReference type="AlphaFoldDB" id="A0A9P4LF40"/>
<feature type="domain" description="Protein kinase" evidence="7">
    <location>
        <begin position="48"/>
        <end position="378"/>
    </location>
</feature>
<feature type="binding site" evidence="6">
    <location>
        <position position="77"/>
    </location>
    <ligand>
        <name>ATP</name>
        <dbReference type="ChEBI" id="CHEBI:30616"/>
    </ligand>
</feature>
<dbReference type="InterPro" id="IPR011009">
    <property type="entry name" value="Kinase-like_dom_sf"/>
</dbReference>
<keyword evidence="1" id="KW-0723">Serine/threonine-protein kinase</keyword>